<feature type="region of interest" description="Disordered" evidence="6">
    <location>
        <begin position="673"/>
        <end position="694"/>
    </location>
</feature>
<reference evidence="9" key="2">
    <citation type="submission" date="2020-01" db="EMBL/GenBank/DDBJ databases">
        <authorList>
            <person name="Korhonen P.K.K."/>
            <person name="Guangxu M.G."/>
            <person name="Wang T.W."/>
            <person name="Stroehlein A.J.S."/>
            <person name="Young N.D."/>
            <person name="Ang C.-S.A."/>
            <person name="Fernando D.W.F."/>
            <person name="Lu H.L."/>
            <person name="Taylor S.T."/>
            <person name="Ehtesham M.E.M."/>
            <person name="Najaraj S.H.N."/>
            <person name="Harsha G.H.G."/>
            <person name="Madugundu A.M."/>
            <person name="Renuse S.R."/>
            <person name="Holt D.H."/>
            <person name="Pandey A.P."/>
            <person name="Papenfuss A.P."/>
            <person name="Gasser R.B.G."/>
            <person name="Fischer K.F."/>
        </authorList>
    </citation>
    <scope>NUCLEOTIDE SEQUENCE</scope>
    <source>
        <strain evidence="9">SSS_KF_BRIS2020</strain>
    </source>
</reference>
<feature type="transmembrane region" description="Helical" evidence="7">
    <location>
        <begin position="477"/>
        <end position="496"/>
    </location>
</feature>
<proteinExistence type="predicted"/>
<evidence type="ECO:0000256" key="5">
    <source>
        <dbReference type="ARBA" id="ARBA00023136"/>
    </source>
</evidence>
<dbReference type="InterPro" id="IPR020846">
    <property type="entry name" value="MFS_dom"/>
</dbReference>
<keyword evidence="4 7" id="KW-1133">Transmembrane helix</keyword>
<name>A0A834RDP7_SARSC</name>
<gene>
    <name evidence="9" type="ORF">SSS_7527</name>
</gene>
<dbReference type="AlphaFoldDB" id="A0A834RDP7"/>
<feature type="transmembrane region" description="Helical" evidence="7">
    <location>
        <begin position="246"/>
        <end position="265"/>
    </location>
</feature>
<feature type="compositionally biased region" description="Polar residues" evidence="6">
    <location>
        <begin position="25"/>
        <end position="37"/>
    </location>
</feature>
<dbReference type="InterPro" id="IPR036259">
    <property type="entry name" value="MFS_trans_sf"/>
</dbReference>
<reference evidence="11" key="1">
    <citation type="journal article" date="2020" name="PLoS Negl. Trop. Dis.">
        <title>High-quality nuclear genome for Sarcoptes scabiei-A critical resource for a neglected parasite.</title>
        <authorList>
            <person name="Korhonen P.K."/>
            <person name="Gasser R.B."/>
            <person name="Ma G."/>
            <person name="Wang T."/>
            <person name="Stroehlein A.J."/>
            <person name="Young N.D."/>
            <person name="Ang C.S."/>
            <person name="Fernando D.D."/>
            <person name="Lu H.C."/>
            <person name="Taylor S."/>
            <person name="Reynolds S.L."/>
            <person name="Mofiz E."/>
            <person name="Najaraj S.H."/>
            <person name="Gowda H."/>
            <person name="Madugundu A."/>
            <person name="Renuse S."/>
            <person name="Holt D."/>
            <person name="Pandey A."/>
            <person name="Papenfuss A.T."/>
            <person name="Fischer K."/>
        </authorList>
    </citation>
    <scope>NUCLEOTIDE SEQUENCE [LARGE SCALE GENOMIC DNA]</scope>
</reference>
<keyword evidence="2" id="KW-0813">Transport</keyword>
<dbReference type="EMBL" id="WVUK01000055">
    <property type="protein sequence ID" value="KAF7493687.1"/>
    <property type="molecule type" value="Genomic_DNA"/>
</dbReference>
<evidence type="ECO:0000313" key="11">
    <source>
        <dbReference type="Proteomes" id="UP000070412"/>
    </source>
</evidence>
<dbReference type="InterPro" id="IPR011701">
    <property type="entry name" value="MFS"/>
</dbReference>
<dbReference type="GO" id="GO:0016020">
    <property type="term" value="C:membrane"/>
    <property type="evidence" value="ECO:0007669"/>
    <property type="project" value="UniProtKB-SubCell"/>
</dbReference>
<feature type="region of interest" description="Disordered" evidence="6">
    <location>
        <begin position="1"/>
        <end position="52"/>
    </location>
</feature>
<evidence type="ECO:0000313" key="9">
    <source>
        <dbReference type="EMBL" id="KAF7493687.1"/>
    </source>
</evidence>
<accession>A0A834RDP7</accession>
<dbReference type="PANTHER" id="PTHR23506">
    <property type="entry name" value="GH10249P"/>
    <property type="match status" value="1"/>
</dbReference>
<evidence type="ECO:0000256" key="1">
    <source>
        <dbReference type="ARBA" id="ARBA00004141"/>
    </source>
</evidence>
<organism evidence="9">
    <name type="scientific">Sarcoptes scabiei</name>
    <name type="common">Itch mite</name>
    <name type="synonym">Acarus scabiei</name>
    <dbReference type="NCBI Taxonomy" id="52283"/>
    <lineage>
        <taxon>Eukaryota</taxon>
        <taxon>Metazoa</taxon>
        <taxon>Ecdysozoa</taxon>
        <taxon>Arthropoda</taxon>
        <taxon>Chelicerata</taxon>
        <taxon>Arachnida</taxon>
        <taxon>Acari</taxon>
        <taxon>Acariformes</taxon>
        <taxon>Sarcoptiformes</taxon>
        <taxon>Astigmata</taxon>
        <taxon>Psoroptidia</taxon>
        <taxon>Sarcoptoidea</taxon>
        <taxon>Sarcoptidae</taxon>
        <taxon>Sarcoptinae</taxon>
        <taxon>Sarcoptes</taxon>
    </lineage>
</organism>
<dbReference type="Gene3D" id="1.20.1250.20">
    <property type="entry name" value="MFS general substrate transporter like domains"/>
    <property type="match status" value="2"/>
</dbReference>
<evidence type="ECO:0000256" key="7">
    <source>
        <dbReference type="SAM" id="Phobius"/>
    </source>
</evidence>
<feature type="transmembrane region" description="Helical" evidence="7">
    <location>
        <begin position="542"/>
        <end position="567"/>
    </location>
</feature>
<evidence type="ECO:0000256" key="3">
    <source>
        <dbReference type="ARBA" id="ARBA00022692"/>
    </source>
</evidence>
<evidence type="ECO:0000256" key="2">
    <source>
        <dbReference type="ARBA" id="ARBA00022448"/>
    </source>
</evidence>
<evidence type="ECO:0000256" key="4">
    <source>
        <dbReference type="ARBA" id="ARBA00022989"/>
    </source>
</evidence>
<feature type="transmembrane region" description="Helical" evidence="7">
    <location>
        <begin position="215"/>
        <end position="239"/>
    </location>
</feature>
<feature type="transmembrane region" description="Helical" evidence="7">
    <location>
        <begin position="312"/>
        <end position="335"/>
    </location>
</feature>
<feature type="compositionally biased region" description="Acidic residues" evidence="6">
    <location>
        <begin position="38"/>
        <end position="49"/>
    </location>
</feature>
<protein>
    <submittedName>
        <fullName evidence="9">MFS-type transporter SLC18B1</fullName>
    </submittedName>
</protein>
<dbReference type="OrthoDB" id="6511931at2759"/>
<feature type="transmembrane region" description="Helical" evidence="7">
    <location>
        <begin position="341"/>
        <end position="361"/>
    </location>
</feature>
<keyword evidence="3 7" id="KW-0812">Transmembrane</keyword>
<dbReference type="EnsemblMetazoa" id="SSS_7527s_mrna">
    <property type="protein sequence ID" value="KAF7493687.1"/>
    <property type="gene ID" value="SSS_7527"/>
</dbReference>
<comment type="subcellular location">
    <subcellularLocation>
        <location evidence="1">Membrane</location>
        <topology evidence="1">Multi-pass membrane protein</topology>
    </subcellularLocation>
</comment>
<dbReference type="SUPFAM" id="SSF103473">
    <property type="entry name" value="MFS general substrate transporter"/>
    <property type="match status" value="1"/>
</dbReference>
<evidence type="ECO:0000256" key="6">
    <source>
        <dbReference type="SAM" id="MobiDB-lite"/>
    </source>
</evidence>
<dbReference type="Proteomes" id="UP000070412">
    <property type="component" value="Unassembled WGS sequence"/>
</dbReference>
<keyword evidence="11" id="KW-1185">Reference proteome</keyword>
<feature type="compositionally biased region" description="Acidic residues" evidence="6">
    <location>
        <begin position="10"/>
        <end position="20"/>
    </location>
</feature>
<feature type="transmembrane region" description="Helical" evidence="7">
    <location>
        <begin position="443"/>
        <end position="465"/>
    </location>
</feature>
<feature type="domain" description="Major facilitator superfamily (MFS) profile" evidence="8">
    <location>
        <begin position="181"/>
        <end position="603"/>
    </location>
</feature>
<dbReference type="PROSITE" id="PS50850">
    <property type="entry name" value="MFS"/>
    <property type="match status" value="1"/>
</dbReference>
<sequence length="694" mass="78206">MDLDKVLRTDEEDDGDDRFEEDLNRSNLNAHYGTIQSDDNDYGDVDEEDRSNNKKSLSILDYSISSRKSNPLITSMVVKPSCRKHSRPKNLHKLIVVKQSKHYNHLNYLQFQHHHNHEQQQQQSSNRFGGNRRRFLRRSLSYDTLPKMKNKMLICQPLTLQRRLTVPAKKFYFSYKNKHLILICLAFISFTAMLAMAIIAPFFPTESAKKGMRESVNGLVFSVYAMVFMICSPIISLMIPIVGTKLTLILGIFIAGTSNILFGLLDRIDDLQTFTLFCFLVRTFEAIGGTAFSTATYTILMQEFPNNIGTAFSIVETSVGLGLSLGPAIGGFLYSIDGYELPFFILGALMLINIPLCLVIIRDSKSELFYFIDYNLTIKLINFDSFGEIDCATIKSPLKAYFKLLNLKMIINSGIIVIAAQLLSFLDPTVEPHLRKLGLGTHYVSLVFLVLSATYTLSSPFIGWISSSIENKFKIMSIGLMLLAVEFFFLGPSNFLHLETSFVQITIIMALIGISYSLAFIPTFENMIELSIKNGFPNDITTYSLVSGLWTAFCSLGEILGPIFGGFLTENFGFETSSSAMGCSALFMAVLCFVTCFYSTNSESYNHHPHHQKNCQQRNRYASTPVYQNGYHQSKMKLFANSKIGARSTKSKENSLIAMNKNNSKLRKSIAVAKNSQYNQDGEDEYDEKSPLFS</sequence>
<dbReference type="GO" id="GO:0022857">
    <property type="term" value="F:transmembrane transporter activity"/>
    <property type="evidence" value="ECO:0007669"/>
    <property type="project" value="InterPro"/>
</dbReference>
<reference evidence="10" key="3">
    <citation type="submission" date="2022-06" db="UniProtKB">
        <authorList>
            <consortium name="EnsemblMetazoa"/>
        </authorList>
    </citation>
    <scope>IDENTIFICATION</scope>
</reference>
<evidence type="ECO:0000313" key="10">
    <source>
        <dbReference type="EnsemblMetazoa" id="KAF7493687.1"/>
    </source>
</evidence>
<feature type="transmembrane region" description="Helical" evidence="7">
    <location>
        <begin position="271"/>
        <end position="300"/>
    </location>
</feature>
<feature type="transmembrane region" description="Helical" evidence="7">
    <location>
        <begin position="502"/>
        <end position="521"/>
    </location>
</feature>
<feature type="transmembrane region" description="Helical" evidence="7">
    <location>
        <begin position="579"/>
        <end position="598"/>
    </location>
</feature>
<dbReference type="PANTHER" id="PTHR23506:SF28">
    <property type="entry name" value="MFS-TYPE TRANSPORTER SLC18B1-LIKE PROTEIN"/>
    <property type="match status" value="1"/>
</dbReference>
<evidence type="ECO:0000259" key="8">
    <source>
        <dbReference type="PROSITE" id="PS50850"/>
    </source>
</evidence>
<feature type="transmembrane region" description="Helical" evidence="7">
    <location>
        <begin position="405"/>
        <end position="423"/>
    </location>
</feature>
<dbReference type="Pfam" id="PF07690">
    <property type="entry name" value="MFS_1"/>
    <property type="match status" value="1"/>
</dbReference>
<feature type="transmembrane region" description="Helical" evidence="7">
    <location>
        <begin position="180"/>
        <end position="203"/>
    </location>
</feature>
<dbReference type="InterPro" id="IPR050930">
    <property type="entry name" value="MFS_Vesicular_Transporter"/>
</dbReference>
<keyword evidence="5 7" id="KW-0472">Membrane</keyword>